<proteinExistence type="predicted"/>
<name>A0A8I2BB70_BACIU</name>
<evidence type="ECO:0000313" key="2">
    <source>
        <dbReference type="EMBL" id="MBO3797116.1"/>
    </source>
</evidence>
<dbReference type="AlphaFoldDB" id="A0A8I2BB70"/>
<comment type="caution">
    <text evidence="2">The sequence shown here is derived from an EMBL/GenBank/DDBJ whole genome shotgun (WGS) entry which is preliminary data.</text>
</comment>
<keyword evidence="1" id="KW-0732">Signal</keyword>
<reference evidence="2" key="1">
    <citation type="submission" date="2021-03" db="EMBL/GenBank/DDBJ databases">
        <title>Isolation of Bacillus subtilis from fermented food sample.</title>
        <authorList>
            <person name="Lakshmanan V."/>
            <person name="Athira K."/>
            <person name="Rajagopal K."/>
        </authorList>
    </citation>
    <scope>NUCLEOTIDE SEQUENCE</scope>
    <source>
        <strain evidence="2">S1</strain>
    </source>
</reference>
<sequence>MSIKKGVCVFLSAVIVTTGLFAFNAAPEQSNQHIEAHTTNAEMQMAGIRLQT</sequence>
<dbReference type="EMBL" id="JAGFPW010000045">
    <property type="protein sequence ID" value="MBO3797116.1"/>
    <property type="molecule type" value="Genomic_DNA"/>
</dbReference>
<accession>A0A8I2BB70</accession>
<dbReference type="RefSeq" id="WP_164907155.1">
    <property type="nucleotide sequence ID" value="NZ_CBCSGB010000042.1"/>
</dbReference>
<dbReference type="Proteomes" id="UP000665181">
    <property type="component" value="Unassembled WGS sequence"/>
</dbReference>
<feature type="signal peptide" evidence="1">
    <location>
        <begin position="1"/>
        <end position="22"/>
    </location>
</feature>
<organism evidence="2 3">
    <name type="scientific">Bacillus subtilis</name>
    <dbReference type="NCBI Taxonomy" id="1423"/>
    <lineage>
        <taxon>Bacteria</taxon>
        <taxon>Bacillati</taxon>
        <taxon>Bacillota</taxon>
        <taxon>Bacilli</taxon>
        <taxon>Bacillales</taxon>
        <taxon>Bacillaceae</taxon>
        <taxon>Bacillus</taxon>
    </lineage>
</organism>
<gene>
    <name evidence="2" type="ORF">J5227_23090</name>
</gene>
<evidence type="ECO:0000313" key="3">
    <source>
        <dbReference type="Proteomes" id="UP000665181"/>
    </source>
</evidence>
<protein>
    <submittedName>
        <fullName evidence="2">Uncharacterized protein</fullName>
    </submittedName>
</protein>
<evidence type="ECO:0000256" key="1">
    <source>
        <dbReference type="SAM" id="SignalP"/>
    </source>
</evidence>
<feature type="chain" id="PRO_5034244347" evidence="1">
    <location>
        <begin position="23"/>
        <end position="52"/>
    </location>
</feature>